<dbReference type="Gene3D" id="3.40.50.1820">
    <property type="entry name" value="alpha/beta hydrolase"/>
    <property type="match status" value="1"/>
</dbReference>
<dbReference type="SUPFAM" id="SSF53474">
    <property type="entry name" value="alpha/beta-Hydrolases"/>
    <property type="match status" value="1"/>
</dbReference>
<dbReference type="InterPro" id="IPR050266">
    <property type="entry name" value="AB_hydrolase_sf"/>
</dbReference>
<dbReference type="Proteomes" id="UP001442494">
    <property type="component" value="Unassembled WGS sequence"/>
</dbReference>
<dbReference type="PANTHER" id="PTHR43798">
    <property type="entry name" value="MONOACYLGLYCEROL LIPASE"/>
    <property type="match status" value="1"/>
</dbReference>
<dbReference type="PANTHER" id="PTHR43798:SF31">
    <property type="entry name" value="AB HYDROLASE SUPERFAMILY PROTEIN YCLE"/>
    <property type="match status" value="1"/>
</dbReference>
<gene>
    <name evidence="4" type="ORF">NDI37_13240</name>
</gene>
<dbReference type="EMBL" id="JAMPKK010000026">
    <property type="protein sequence ID" value="MEP0865430.1"/>
    <property type="molecule type" value="Genomic_DNA"/>
</dbReference>
<accession>A0ABV0JQB4</accession>
<name>A0ABV0JQB4_9CYAN</name>
<evidence type="ECO:0000313" key="4">
    <source>
        <dbReference type="EMBL" id="MEP0865430.1"/>
    </source>
</evidence>
<dbReference type="InterPro" id="IPR000073">
    <property type="entry name" value="AB_hydrolase_1"/>
</dbReference>
<evidence type="ECO:0000256" key="1">
    <source>
        <dbReference type="ARBA" id="ARBA00022801"/>
    </source>
</evidence>
<sequence>MPVAHLKAVDLNYLQLPQKLSPLDSPLNPLYQGEQGIEGEQDSQNDIPSNLVMVHGLATNLAFWYHLALELSVTHPVTLFDLRGHGRSSMPENGYTPQQMAEDLRELLDYLGIETAHLMAHSFGGSVILDFACAYPERVESLILVDVRLRVLQPRQRLRDWPRWKRTQRILNRIGVELDEDDPESGYQILEAIARLQMRLPKGKHRLRKLLSKLVPENSQRTASRWLKLLETTSARRDLKNIEGISLEQLQQINKPTLAIYGESSPTLPTANALKEVWTHAHFEFVPLAGHFFPVSQPQALIASVESFLKQLNYLDNAC</sequence>
<dbReference type="InterPro" id="IPR029058">
    <property type="entry name" value="AB_hydrolase_fold"/>
</dbReference>
<reference evidence="4 5" key="1">
    <citation type="submission" date="2022-04" db="EMBL/GenBank/DDBJ databases">
        <title>Positive selection, recombination, and allopatry shape intraspecific diversity of widespread and dominant cyanobacteria.</title>
        <authorList>
            <person name="Wei J."/>
            <person name="Shu W."/>
            <person name="Hu C."/>
        </authorList>
    </citation>
    <scope>NUCLEOTIDE SEQUENCE [LARGE SCALE GENOMIC DNA]</scope>
    <source>
        <strain evidence="4 5">GB2-A5</strain>
    </source>
</reference>
<organism evidence="4 5">
    <name type="scientific">Funiculus sociatus GB2-A5</name>
    <dbReference type="NCBI Taxonomy" id="2933946"/>
    <lineage>
        <taxon>Bacteria</taxon>
        <taxon>Bacillati</taxon>
        <taxon>Cyanobacteriota</taxon>
        <taxon>Cyanophyceae</taxon>
        <taxon>Coleofasciculales</taxon>
        <taxon>Coleofasciculaceae</taxon>
        <taxon>Funiculus</taxon>
    </lineage>
</organism>
<feature type="domain" description="AB hydrolase-1" evidence="3">
    <location>
        <begin position="51"/>
        <end position="293"/>
    </location>
</feature>
<protein>
    <submittedName>
        <fullName evidence="4">Alpha/beta hydrolase</fullName>
    </submittedName>
</protein>
<keyword evidence="5" id="KW-1185">Reference proteome</keyword>
<evidence type="ECO:0000256" key="2">
    <source>
        <dbReference type="SAM" id="MobiDB-lite"/>
    </source>
</evidence>
<dbReference type="GO" id="GO:0016787">
    <property type="term" value="F:hydrolase activity"/>
    <property type="evidence" value="ECO:0007669"/>
    <property type="project" value="UniProtKB-KW"/>
</dbReference>
<dbReference type="Pfam" id="PF00561">
    <property type="entry name" value="Abhydrolase_1"/>
    <property type="match status" value="1"/>
</dbReference>
<evidence type="ECO:0000313" key="5">
    <source>
        <dbReference type="Proteomes" id="UP001442494"/>
    </source>
</evidence>
<proteinExistence type="predicted"/>
<comment type="caution">
    <text evidence="4">The sequence shown here is derived from an EMBL/GenBank/DDBJ whole genome shotgun (WGS) entry which is preliminary data.</text>
</comment>
<feature type="region of interest" description="Disordered" evidence="2">
    <location>
        <begin position="25"/>
        <end position="44"/>
    </location>
</feature>
<dbReference type="PRINTS" id="PR00111">
    <property type="entry name" value="ABHYDROLASE"/>
</dbReference>
<keyword evidence="1 4" id="KW-0378">Hydrolase</keyword>
<evidence type="ECO:0000259" key="3">
    <source>
        <dbReference type="Pfam" id="PF00561"/>
    </source>
</evidence>
<dbReference type="RefSeq" id="WP_190421377.1">
    <property type="nucleotide sequence ID" value="NZ_JAMPKK010000026.1"/>
</dbReference>